<feature type="domain" description="NusB/RsmB/TIM44" evidence="2">
    <location>
        <begin position="12"/>
        <end position="136"/>
    </location>
</feature>
<evidence type="ECO:0000259" key="2">
    <source>
        <dbReference type="Pfam" id="PF01029"/>
    </source>
</evidence>
<dbReference type="RefSeq" id="WP_350331496.1">
    <property type="nucleotide sequence ID" value="NZ_CP054719.1"/>
</dbReference>
<evidence type="ECO:0000256" key="1">
    <source>
        <dbReference type="ARBA" id="ARBA00022884"/>
    </source>
</evidence>
<protein>
    <submittedName>
        <fullName evidence="3">N utilization substance protein B</fullName>
    </submittedName>
</protein>
<reference evidence="3 4" key="1">
    <citation type="submission" date="2020-06" db="EMBL/GenBank/DDBJ databases">
        <title>The endosymbiont of the kinetoplastid Bodo saltans is a Paracaedibacter-like alpha-proteobacterium possessing a putative toxin-antitoxin system.</title>
        <authorList>
            <person name="Midha S."/>
            <person name="Rigden D.J."/>
            <person name="Siozios S."/>
            <person name="Hurst G.D.D."/>
            <person name="Jackson A.P."/>
        </authorList>
    </citation>
    <scope>NUCLEOTIDE SEQUENCE [LARGE SCALE GENOMIC DNA]</scope>
    <source>
        <strain evidence="3">Lake Konstanz</strain>
    </source>
</reference>
<dbReference type="GO" id="GO:0006355">
    <property type="term" value="P:regulation of DNA-templated transcription"/>
    <property type="evidence" value="ECO:0007669"/>
    <property type="project" value="InterPro"/>
</dbReference>
<dbReference type="SUPFAM" id="SSF48013">
    <property type="entry name" value="NusB-like"/>
    <property type="match status" value="1"/>
</dbReference>
<dbReference type="InterPro" id="IPR006027">
    <property type="entry name" value="NusB_RsmB_TIM44"/>
</dbReference>
<dbReference type="Proteomes" id="UP000594001">
    <property type="component" value="Chromosome"/>
</dbReference>
<dbReference type="GO" id="GO:0003723">
    <property type="term" value="F:RNA binding"/>
    <property type="evidence" value="ECO:0007669"/>
    <property type="project" value="UniProtKB-KW"/>
</dbReference>
<keyword evidence="1" id="KW-0694">RNA-binding</keyword>
<dbReference type="AlphaFoldDB" id="A0A7L9RTK3"/>
<dbReference type="Gene3D" id="1.10.940.10">
    <property type="entry name" value="NusB-like"/>
    <property type="match status" value="1"/>
</dbReference>
<dbReference type="Pfam" id="PF01029">
    <property type="entry name" value="NusB"/>
    <property type="match status" value="1"/>
</dbReference>
<keyword evidence="4" id="KW-1185">Reference proteome</keyword>
<sequence length="149" mass="17289">MKRRFNRHQRSTARLGVVQMLFVHQNGETDMKTDELLRFFDTTWEKPDMHFLQERINSACKNIIQIDELITSGLQSGWTMERIDPVLYAILAAATDEMMYSSKETPAEILVKEYADLAADFFDTSETAFVNAYLNDLKVKLNSQNQEKN</sequence>
<dbReference type="InterPro" id="IPR035926">
    <property type="entry name" value="NusB-like_sf"/>
</dbReference>
<dbReference type="EMBL" id="CP054719">
    <property type="protein sequence ID" value="QOL19940.1"/>
    <property type="molecule type" value="Genomic_DNA"/>
</dbReference>
<evidence type="ECO:0000313" key="3">
    <source>
        <dbReference type="EMBL" id="QOL19940.1"/>
    </source>
</evidence>
<name>A0A7L9RTK3_9PROT</name>
<accession>A0A7L9RTK3</accession>
<proteinExistence type="predicted"/>
<gene>
    <name evidence="3" type="primary">nusB</name>
    <name evidence="3" type="ORF">CPBP_00712</name>
</gene>
<evidence type="ECO:0000313" key="4">
    <source>
        <dbReference type="Proteomes" id="UP000594001"/>
    </source>
</evidence>
<organism evidence="3 4">
    <name type="scientific">Candidatus Bodocaedibacter vickermanii</name>
    <dbReference type="NCBI Taxonomy" id="2741701"/>
    <lineage>
        <taxon>Bacteria</taxon>
        <taxon>Pseudomonadati</taxon>
        <taxon>Pseudomonadota</taxon>
        <taxon>Alphaproteobacteria</taxon>
        <taxon>Holosporales</taxon>
        <taxon>Candidatus Paracaedibacteraceae</taxon>
        <taxon>Candidatus Bodocaedibacter</taxon>
    </lineage>
</organism>
<dbReference type="KEGG" id="pbal:CPBP_00712"/>